<gene>
    <name evidence="1" type="ORF">U0042_08110</name>
</gene>
<reference evidence="1 2" key="1">
    <citation type="submission" date="2023-12" db="EMBL/GenBank/DDBJ databases">
        <title>Genome sequencing and assembly of bacterial species from a model synthetic community.</title>
        <authorList>
            <person name="Hogle S.L."/>
        </authorList>
    </citation>
    <scope>NUCLEOTIDE SEQUENCE [LARGE SCALE GENOMIC DNA]</scope>
    <source>
        <strain evidence="1 2">HAMBI 2494</strain>
    </source>
</reference>
<organism evidence="1 2">
    <name type="scientific">Paraburkholderia kururiensis</name>
    <dbReference type="NCBI Taxonomy" id="984307"/>
    <lineage>
        <taxon>Bacteria</taxon>
        <taxon>Pseudomonadati</taxon>
        <taxon>Pseudomonadota</taxon>
        <taxon>Betaproteobacteria</taxon>
        <taxon>Burkholderiales</taxon>
        <taxon>Burkholderiaceae</taxon>
        <taxon>Paraburkholderia</taxon>
    </lineage>
</organism>
<accession>A0ABZ0WQF5</accession>
<proteinExistence type="predicted"/>
<evidence type="ECO:0000313" key="2">
    <source>
        <dbReference type="Proteomes" id="UP001325479"/>
    </source>
</evidence>
<sequence length="80" mass="8413">MYEPLQACAADFNDLQKTLADPNGGPRIAAIRAALDATAKNISETAGATATDRDNLGKLYRGMLAASRIVAHLQEKRGAA</sequence>
<keyword evidence="2" id="KW-1185">Reference proteome</keyword>
<protein>
    <submittedName>
        <fullName evidence="1">Type III secretion protein</fullName>
    </submittedName>
</protein>
<dbReference type="Proteomes" id="UP001325479">
    <property type="component" value="Chromosome"/>
</dbReference>
<name>A0ABZ0WQF5_9BURK</name>
<dbReference type="EMBL" id="CP139965">
    <property type="protein sequence ID" value="WQD79632.1"/>
    <property type="molecule type" value="Genomic_DNA"/>
</dbReference>
<dbReference type="RefSeq" id="WP_114810505.1">
    <property type="nucleotide sequence ID" value="NZ_CP139965.1"/>
</dbReference>
<evidence type="ECO:0000313" key="1">
    <source>
        <dbReference type="EMBL" id="WQD79632.1"/>
    </source>
</evidence>